<dbReference type="CDD" id="cd02440">
    <property type="entry name" value="AdoMet_MTases"/>
    <property type="match status" value="1"/>
</dbReference>
<dbReference type="PANTHER" id="PTHR43675">
    <property type="entry name" value="ARSENITE METHYLTRANSFERASE"/>
    <property type="match status" value="1"/>
</dbReference>
<comment type="similarity">
    <text evidence="3">Belongs to the methyltransferase superfamily. Arsenite methyltransferase family.</text>
</comment>
<dbReference type="SUPFAM" id="SSF53335">
    <property type="entry name" value="S-adenosyl-L-methionine-dependent methyltransferases"/>
    <property type="match status" value="1"/>
</dbReference>
<dbReference type="EC" id="2.1.1.137" evidence="4"/>
<comment type="catalytic activity">
    <reaction evidence="8">
        <text>arsenic triglutathione + 3 [thioredoxin]-dithiol + 3 S-adenosyl-L-methionine = trimethylarsine + 3 [thioredoxin]-disulfide + 3 glutathione + 3 S-adenosyl-L-homocysteine + 3 H(+)</text>
        <dbReference type="Rhea" id="RHEA:69432"/>
        <dbReference type="Rhea" id="RHEA-COMP:10698"/>
        <dbReference type="Rhea" id="RHEA-COMP:10700"/>
        <dbReference type="ChEBI" id="CHEBI:15378"/>
        <dbReference type="ChEBI" id="CHEBI:27130"/>
        <dbReference type="ChEBI" id="CHEBI:29950"/>
        <dbReference type="ChEBI" id="CHEBI:50058"/>
        <dbReference type="ChEBI" id="CHEBI:57856"/>
        <dbReference type="ChEBI" id="CHEBI:57925"/>
        <dbReference type="ChEBI" id="CHEBI:59789"/>
        <dbReference type="ChEBI" id="CHEBI:183640"/>
        <dbReference type="EC" id="2.1.1.137"/>
    </reaction>
</comment>
<evidence type="ECO:0000259" key="9">
    <source>
        <dbReference type="Pfam" id="PF13847"/>
    </source>
</evidence>
<feature type="domain" description="Methyltransferase" evidence="9">
    <location>
        <begin position="69"/>
        <end position="190"/>
    </location>
</feature>
<dbReference type="Proteomes" id="UP000678499">
    <property type="component" value="Unassembled WGS sequence"/>
</dbReference>
<evidence type="ECO:0000313" key="10">
    <source>
        <dbReference type="EMBL" id="CAD7274033.1"/>
    </source>
</evidence>
<keyword evidence="1" id="KW-0808">Transferase</keyword>
<comment type="catalytic activity">
    <reaction evidence="6">
        <text>arsenic triglutathione + [thioredoxin]-dithiol + S-adenosyl-L-methionine + 2 H2O = methylarsonous acid + [thioredoxin]-disulfide + 3 glutathione + S-adenosyl-L-homocysteine + H(+)</text>
        <dbReference type="Rhea" id="RHEA:69460"/>
        <dbReference type="Rhea" id="RHEA-COMP:10698"/>
        <dbReference type="Rhea" id="RHEA-COMP:10700"/>
        <dbReference type="ChEBI" id="CHEBI:15377"/>
        <dbReference type="ChEBI" id="CHEBI:15378"/>
        <dbReference type="ChEBI" id="CHEBI:17826"/>
        <dbReference type="ChEBI" id="CHEBI:29950"/>
        <dbReference type="ChEBI" id="CHEBI:50058"/>
        <dbReference type="ChEBI" id="CHEBI:57856"/>
        <dbReference type="ChEBI" id="CHEBI:57925"/>
        <dbReference type="ChEBI" id="CHEBI:59789"/>
        <dbReference type="ChEBI" id="CHEBI:183640"/>
        <dbReference type="EC" id="2.1.1.137"/>
    </reaction>
</comment>
<dbReference type="Pfam" id="PF13847">
    <property type="entry name" value="Methyltransf_31"/>
    <property type="match status" value="1"/>
</dbReference>
<dbReference type="Gene3D" id="3.40.5.100">
    <property type="match status" value="1"/>
</dbReference>
<dbReference type="InterPro" id="IPR026669">
    <property type="entry name" value="Arsenite_MeTrfase-like"/>
</dbReference>
<dbReference type="Gene3D" id="3.40.50.150">
    <property type="entry name" value="Vaccinia Virus protein VP39"/>
    <property type="match status" value="1"/>
</dbReference>
<dbReference type="PANTHER" id="PTHR43675:SF8">
    <property type="entry name" value="ARSENITE METHYLTRANSFERASE"/>
    <property type="match status" value="1"/>
</dbReference>
<comment type="catalytic activity">
    <reaction evidence="7">
        <text>arsenic triglutathione + 2 [thioredoxin]-dithiol + 2 S-adenosyl-L-methionine + H2O = dimethylarsinous acid + 2 [thioredoxin]-disulfide + 3 glutathione + 2 S-adenosyl-L-homocysteine + 2 H(+)</text>
        <dbReference type="Rhea" id="RHEA:69464"/>
        <dbReference type="Rhea" id="RHEA-COMP:10698"/>
        <dbReference type="Rhea" id="RHEA-COMP:10700"/>
        <dbReference type="ChEBI" id="CHEBI:15377"/>
        <dbReference type="ChEBI" id="CHEBI:15378"/>
        <dbReference type="ChEBI" id="CHEBI:23808"/>
        <dbReference type="ChEBI" id="CHEBI:29950"/>
        <dbReference type="ChEBI" id="CHEBI:50058"/>
        <dbReference type="ChEBI" id="CHEBI:57856"/>
        <dbReference type="ChEBI" id="CHEBI:57925"/>
        <dbReference type="ChEBI" id="CHEBI:59789"/>
        <dbReference type="ChEBI" id="CHEBI:183640"/>
        <dbReference type="EC" id="2.1.1.137"/>
    </reaction>
</comment>
<dbReference type="GO" id="GO:0030791">
    <property type="term" value="F:arsenite methyltransferase activity"/>
    <property type="evidence" value="ECO:0007669"/>
    <property type="project" value="UniProtKB-EC"/>
</dbReference>
<evidence type="ECO:0000256" key="3">
    <source>
        <dbReference type="ARBA" id="ARBA00034487"/>
    </source>
</evidence>
<sequence length="303" mass="33995">MSCADGNAVEQAVKQYYGETLRSTKDLKTGSCCVPPSLKPRIKEAMKLIHEEVVMKNYGCGLPFPEALEGCNALDLGSGSGRDSFVLSKLVGTSGKVFGVDMTENMLEISRKYVTYHMEVFGYPEPNIEFKFGYLEDLAAAGVPKNFFDAIVSNCVITLCSDKKLVIQQALEALKVGGEFVVSDIYCNRRRDKESEFTDDEAWDGYKFVSGTFRIFKIDPEMLSHPAKVTYNGLMEDNEDKFEFGAGLTFKKGESVLVDKEISCILQTSRFKKYFQIEPIESGVDQEFYKIARKNPFETERAS</sequence>
<protein>
    <recommendedName>
        <fullName evidence="5">Arsenite methyltransferase</fullName>
        <ecNumber evidence="4">2.1.1.137</ecNumber>
    </recommendedName>
</protein>
<dbReference type="InterPro" id="IPR029063">
    <property type="entry name" value="SAM-dependent_MTases_sf"/>
</dbReference>
<organism evidence="10">
    <name type="scientific">Notodromas monacha</name>
    <dbReference type="NCBI Taxonomy" id="399045"/>
    <lineage>
        <taxon>Eukaryota</taxon>
        <taxon>Metazoa</taxon>
        <taxon>Ecdysozoa</taxon>
        <taxon>Arthropoda</taxon>
        <taxon>Crustacea</taxon>
        <taxon>Oligostraca</taxon>
        <taxon>Ostracoda</taxon>
        <taxon>Podocopa</taxon>
        <taxon>Podocopida</taxon>
        <taxon>Cypridocopina</taxon>
        <taxon>Cypridoidea</taxon>
        <taxon>Cyprididae</taxon>
        <taxon>Notodromas</taxon>
    </lineage>
</organism>
<evidence type="ECO:0000256" key="1">
    <source>
        <dbReference type="ARBA" id="ARBA00022679"/>
    </source>
</evidence>
<keyword evidence="11" id="KW-1185">Reference proteome</keyword>
<evidence type="ECO:0000256" key="4">
    <source>
        <dbReference type="ARBA" id="ARBA00034521"/>
    </source>
</evidence>
<evidence type="ECO:0000256" key="7">
    <source>
        <dbReference type="ARBA" id="ARBA00047943"/>
    </source>
</evidence>
<dbReference type="AlphaFoldDB" id="A0A7R9BF22"/>
<dbReference type="InterPro" id="IPR025714">
    <property type="entry name" value="Methyltranfer_dom"/>
</dbReference>
<dbReference type="OrthoDB" id="6370125at2759"/>
<evidence type="ECO:0000313" key="11">
    <source>
        <dbReference type="Proteomes" id="UP000678499"/>
    </source>
</evidence>
<evidence type="ECO:0000256" key="2">
    <source>
        <dbReference type="ARBA" id="ARBA00022691"/>
    </source>
</evidence>
<dbReference type="EMBL" id="CAJPEX010000197">
    <property type="protein sequence ID" value="CAG0914185.1"/>
    <property type="molecule type" value="Genomic_DNA"/>
</dbReference>
<keyword evidence="2" id="KW-0949">S-adenosyl-L-methionine</keyword>
<proteinExistence type="inferred from homology"/>
<dbReference type="EMBL" id="OA882234">
    <property type="protein sequence ID" value="CAD7274033.1"/>
    <property type="molecule type" value="Genomic_DNA"/>
</dbReference>
<evidence type="ECO:0000256" key="6">
    <source>
        <dbReference type="ARBA" id="ARBA00047941"/>
    </source>
</evidence>
<gene>
    <name evidence="10" type="ORF">NMOB1V02_LOCUS1891</name>
</gene>
<evidence type="ECO:0000256" key="8">
    <source>
        <dbReference type="ARBA" id="ARBA00048428"/>
    </source>
</evidence>
<accession>A0A7R9BF22</accession>
<evidence type="ECO:0000256" key="5">
    <source>
        <dbReference type="ARBA" id="ARBA00034545"/>
    </source>
</evidence>
<name>A0A7R9BF22_9CRUS</name>
<reference evidence="10" key="1">
    <citation type="submission" date="2020-11" db="EMBL/GenBank/DDBJ databases">
        <authorList>
            <person name="Tran Van P."/>
        </authorList>
    </citation>
    <scope>NUCLEOTIDE SEQUENCE</scope>
</reference>